<keyword evidence="2" id="KW-0121">Carboxypeptidase</keyword>
<organism evidence="2 3">
    <name type="scientific">Ferruginivarius sediminum</name>
    <dbReference type="NCBI Taxonomy" id="2661937"/>
    <lineage>
        <taxon>Bacteria</taxon>
        <taxon>Pseudomonadati</taxon>
        <taxon>Pseudomonadota</taxon>
        <taxon>Alphaproteobacteria</taxon>
        <taxon>Rhodospirillales</taxon>
        <taxon>Rhodospirillaceae</taxon>
        <taxon>Ferruginivarius</taxon>
    </lineage>
</organism>
<dbReference type="GO" id="GO:0004180">
    <property type="term" value="F:carboxypeptidase activity"/>
    <property type="evidence" value="ECO:0007669"/>
    <property type="project" value="UniProtKB-KW"/>
</dbReference>
<dbReference type="Pfam" id="PF13620">
    <property type="entry name" value="CarboxypepD_reg"/>
    <property type="match status" value="1"/>
</dbReference>
<reference evidence="2 3" key="1">
    <citation type="submission" date="2018-07" db="EMBL/GenBank/DDBJ databases">
        <title>Venubactetium sediminum gen. nov., sp. nov., isolated from a marine solar saltern.</title>
        <authorList>
            <person name="Wang S."/>
        </authorList>
    </citation>
    <scope>NUCLEOTIDE SEQUENCE [LARGE SCALE GENOMIC DNA]</scope>
    <source>
        <strain evidence="2 3">WD2A32</strain>
    </source>
</reference>
<sequence>MRWLASPALVFLLIVGATSAVFAAELSGWVLQSNGNPMANASLQLVRQDGGETFTGTTDNQGRYSFEHIPPGRYVLRAGGAERQVYVEPGFNSANLRQ</sequence>
<comment type="caution">
    <text evidence="2">The sequence shown here is derived from an EMBL/GenBank/DDBJ whole genome shotgun (WGS) entry which is preliminary data.</text>
</comment>
<keyword evidence="3" id="KW-1185">Reference proteome</keyword>
<keyword evidence="2" id="KW-0378">Hydrolase</keyword>
<gene>
    <name evidence="2" type="ORF">DRB17_10310</name>
</gene>
<dbReference type="InterPro" id="IPR013783">
    <property type="entry name" value="Ig-like_fold"/>
</dbReference>
<dbReference type="SUPFAM" id="SSF49478">
    <property type="entry name" value="Cna protein B-type domain"/>
    <property type="match status" value="1"/>
</dbReference>
<dbReference type="Proteomes" id="UP000253941">
    <property type="component" value="Unassembled WGS sequence"/>
</dbReference>
<keyword evidence="1" id="KW-0732">Signal</keyword>
<dbReference type="EMBL" id="QPMH01000008">
    <property type="protein sequence ID" value="RDD61877.1"/>
    <property type="molecule type" value="Genomic_DNA"/>
</dbReference>
<keyword evidence="2" id="KW-0645">Protease</keyword>
<name>A0A369TCI6_9PROT</name>
<dbReference type="AlphaFoldDB" id="A0A369TCI6"/>
<dbReference type="Gene3D" id="2.60.40.10">
    <property type="entry name" value="Immunoglobulins"/>
    <property type="match status" value="1"/>
</dbReference>
<feature type="chain" id="PRO_5017083404" evidence="1">
    <location>
        <begin position="24"/>
        <end position="98"/>
    </location>
</feature>
<evidence type="ECO:0000313" key="3">
    <source>
        <dbReference type="Proteomes" id="UP000253941"/>
    </source>
</evidence>
<proteinExistence type="predicted"/>
<accession>A0A369TCI6</accession>
<protein>
    <submittedName>
        <fullName evidence="2">Carboxypeptidase regulatory-like domain-containing protein</fullName>
    </submittedName>
</protein>
<dbReference type="RefSeq" id="WP_114582121.1">
    <property type="nucleotide sequence ID" value="NZ_QPMH01000008.1"/>
</dbReference>
<evidence type="ECO:0000313" key="2">
    <source>
        <dbReference type="EMBL" id="RDD61877.1"/>
    </source>
</evidence>
<feature type="signal peptide" evidence="1">
    <location>
        <begin position="1"/>
        <end position="23"/>
    </location>
</feature>
<evidence type="ECO:0000256" key="1">
    <source>
        <dbReference type="SAM" id="SignalP"/>
    </source>
</evidence>